<name>A0A0B7F574_THACB</name>
<reference evidence="3 4" key="1">
    <citation type="submission" date="2014-11" db="EMBL/GenBank/DDBJ databases">
        <authorList>
            <person name="Wibberg Daniel"/>
        </authorList>
    </citation>
    <scope>NUCLEOTIDE SEQUENCE [LARGE SCALE GENOMIC DNA]</scope>
    <source>
        <strain evidence="3">Rhizoctonia solani AG1-IB 7/3/14</strain>
    </source>
</reference>
<dbReference type="PANTHER" id="PTHR33840:SF1">
    <property type="entry name" value="TLE1 PHOSPHOLIPASE DOMAIN-CONTAINING PROTEIN"/>
    <property type="match status" value="1"/>
</dbReference>
<dbReference type="EMBL" id="LN679111">
    <property type="protein sequence ID" value="CEL53216.1"/>
    <property type="molecule type" value="Genomic_DNA"/>
</dbReference>
<evidence type="ECO:0000259" key="2">
    <source>
        <dbReference type="Pfam" id="PF09994"/>
    </source>
</evidence>
<dbReference type="InterPro" id="IPR018712">
    <property type="entry name" value="Tle1-like_cat"/>
</dbReference>
<evidence type="ECO:0000256" key="1">
    <source>
        <dbReference type="SAM" id="MobiDB-lite"/>
    </source>
</evidence>
<dbReference type="Proteomes" id="UP000059188">
    <property type="component" value="Unassembled WGS sequence"/>
</dbReference>
<protein>
    <recommendedName>
        <fullName evidence="2">T6SS Phospholipase effector Tle1-like catalytic domain-containing protein</fullName>
    </recommendedName>
</protein>
<gene>
    <name evidence="3" type="ORF">RSOLAG1IB_06182</name>
</gene>
<evidence type="ECO:0000313" key="3">
    <source>
        <dbReference type="EMBL" id="CEL53216.1"/>
    </source>
</evidence>
<dbReference type="PANTHER" id="PTHR33840">
    <property type="match status" value="1"/>
</dbReference>
<dbReference type="Pfam" id="PF09994">
    <property type="entry name" value="T6SS_Tle1-like_cat"/>
    <property type="match status" value="1"/>
</dbReference>
<feature type="domain" description="T6SS Phospholipase effector Tle1-like catalytic" evidence="2">
    <location>
        <begin position="31"/>
        <end position="146"/>
    </location>
</feature>
<dbReference type="AlphaFoldDB" id="A0A0B7F574"/>
<dbReference type="STRING" id="1108050.A0A0B7F574"/>
<accession>A0A0B7F574</accession>
<proteinExistence type="predicted"/>
<keyword evidence="4" id="KW-1185">Reference proteome</keyword>
<sequence>MADKNEPRSAAPISFETEKYLIGAMSLEQNDNQERHSVDMSARPENVDPKCFKMVFCTPIEIKFLGVWDTVGSVGAFKRKTLPHIEYNASVKHFRQALALDETRGNFIPSVWDHSKTQLEQGGQSAVEVWFKGGHSDVGGGAPLHSSDRKSPLFERLRPSYDRFSELSLSIAKKIRCLRRPADSRQLEPETFAGDLDPPSPTSPVVTDPLSLMPPPPLNLDSDDPPKRLPDLSNISFRWMINQCLSLPDVRVLFDPYAMHCYRRAKIIEERPSGERSMERTQENRIKLDSFDITPKPYRVITKALWWWILEIAFIPKLAQRGSNRSRPETVYCPNLGTARLVNSSHDKDQIRLHYSAYGEINKGSGYQPIAEWYSEDKKVHIEDAPTSSAESKSQSIFDIVEMGWKPSLYQTHIRELTKSFLGRIVLHASVAGLLWLFVASTKVSILSIRHLLSGPASPKALLQRVITFRNWAFHYFRGQNYYVGLTTHNGP</sequence>
<evidence type="ECO:0000313" key="4">
    <source>
        <dbReference type="Proteomes" id="UP000059188"/>
    </source>
</evidence>
<feature type="region of interest" description="Disordered" evidence="1">
    <location>
        <begin position="189"/>
        <end position="226"/>
    </location>
</feature>
<organism evidence="3 4">
    <name type="scientific">Thanatephorus cucumeris (strain AG1-IB / isolate 7/3/14)</name>
    <name type="common">Lettuce bottom rot fungus</name>
    <name type="synonym">Rhizoctonia solani</name>
    <dbReference type="NCBI Taxonomy" id="1108050"/>
    <lineage>
        <taxon>Eukaryota</taxon>
        <taxon>Fungi</taxon>
        <taxon>Dikarya</taxon>
        <taxon>Basidiomycota</taxon>
        <taxon>Agaricomycotina</taxon>
        <taxon>Agaricomycetes</taxon>
        <taxon>Cantharellales</taxon>
        <taxon>Ceratobasidiaceae</taxon>
        <taxon>Rhizoctonia</taxon>
        <taxon>Rhizoctonia solani AG-1</taxon>
    </lineage>
</organism>